<reference evidence="2 3" key="1">
    <citation type="submission" date="2024-03" db="EMBL/GenBank/DDBJ databases">
        <authorList>
            <person name="Martinez-Hernandez J."/>
        </authorList>
    </citation>
    <scope>NUCLEOTIDE SEQUENCE [LARGE SCALE GENOMIC DNA]</scope>
</reference>
<organism evidence="2 3">
    <name type="scientific">Lupinus luteus</name>
    <name type="common">European yellow lupine</name>
    <dbReference type="NCBI Taxonomy" id="3873"/>
    <lineage>
        <taxon>Eukaryota</taxon>
        <taxon>Viridiplantae</taxon>
        <taxon>Streptophyta</taxon>
        <taxon>Embryophyta</taxon>
        <taxon>Tracheophyta</taxon>
        <taxon>Spermatophyta</taxon>
        <taxon>Magnoliopsida</taxon>
        <taxon>eudicotyledons</taxon>
        <taxon>Gunneridae</taxon>
        <taxon>Pentapetalae</taxon>
        <taxon>rosids</taxon>
        <taxon>fabids</taxon>
        <taxon>Fabales</taxon>
        <taxon>Fabaceae</taxon>
        <taxon>Papilionoideae</taxon>
        <taxon>50 kb inversion clade</taxon>
        <taxon>genistoids sensu lato</taxon>
        <taxon>core genistoids</taxon>
        <taxon>Genisteae</taxon>
        <taxon>Lupinus</taxon>
    </lineage>
</organism>
<proteinExistence type="predicted"/>
<dbReference type="InterPro" id="IPR029058">
    <property type="entry name" value="AB_hydrolase_fold"/>
</dbReference>
<dbReference type="Proteomes" id="UP001497480">
    <property type="component" value="Unassembled WGS sequence"/>
</dbReference>
<protein>
    <recommendedName>
        <fullName evidence="1">Serine hydrolase domain-containing protein</fullName>
    </recommendedName>
</protein>
<dbReference type="FunFam" id="3.40.50.1820:FF:000133">
    <property type="entry name" value="esterase AGAP003155"/>
    <property type="match status" value="1"/>
</dbReference>
<name>A0AAV1Y0D8_LUPLU</name>
<gene>
    <name evidence="2" type="ORF">LLUT_LOCUS28413</name>
</gene>
<dbReference type="Gene3D" id="3.40.50.1820">
    <property type="entry name" value="alpha/beta hydrolase"/>
    <property type="match status" value="1"/>
</dbReference>
<dbReference type="PANTHER" id="PTHR22778:SF51">
    <property type="entry name" value="DIHYDROFOLATE REDUCTASE"/>
    <property type="match status" value="1"/>
</dbReference>
<dbReference type="PANTHER" id="PTHR22778">
    <property type="entry name" value="OVARIAN CANCER GENE-2 PROTEIN-RELATED"/>
    <property type="match status" value="1"/>
</dbReference>
<evidence type="ECO:0000313" key="3">
    <source>
        <dbReference type="Proteomes" id="UP001497480"/>
    </source>
</evidence>
<sequence>MGATTTLVPFSMGSEGHNIVSVRKPRFLCLHGFRTSAEIHKTQMQKWPQSVLDELDLVFVNAPFPCSGKSEVEGIFDPPYYEWFQFNKEFTVYTNFDECLKYIEECMIKHGPFDGLLGFSQGAILSGALPGLQEKGVALTKVPKVKSVVIIGGAKLQSPSLAENAYSTPIICPSLHFLGETDFMKPYGEALLEHCVEPVVVHHPKGHTIPRLDEENLKTVLSFIERIKKIPENEQ</sequence>
<dbReference type="EMBL" id="CAXHTB010000020">
    <property type="protein sequence ID" value="CAL0327353.1"/>
    <property type="molecule type" value="Genomic_DNA"/>
</dbReference>
<feature type="domain" description="Serine hydrolase" evidence="1">
    <location>
        <begin position="23"/>
        <end position="215"/>
    </location>
</feature>
<evidence type="ECO:0000259" key="1">
    <source>
        <dbReference type="Pfam" id="PF03959"/>
    </source>
</evidence>
<dbReference type="Pfam" id="PF03959">
    <property type="entry name" value="FSH1"/>
    <property type="match status" value="1"/>
</dbReference>
<evidence type="ECO:0000313" key="2">
    <source>
        <dbReference type="EMBL" id="CAL0327353.1"/>
    </source>
</evidence>
<comment type="caution">
    <text evidence="2">The sequence shown here is derived from an EMBL/GenBank/DDBJ whole genome shotgun (WGS) entry which is preliminary data.</text>
</comment>
<keyword evidence="3" id="KW-1185">Reference proteome</keyword>
<dbReference type="SUPFAM" id="SSF53474">
    <property type="entry name" value="alpha/beta-Hydrolases"/>
    <property type="match status" value="1"/>
</dbReference>
<accession>A0AAV1Y0D8</accession>
<dbReference type="InterPro" id="IPR005645">
    <property type="entry name" value="FSH-like_dom"/>
</dbReference>
<dbReference type="AlphaFoldDB" id="A0AAV1Y0D8"/>